<dbReference type="RefSeq" id="WP_285994862.1">
    <property type="nucleotide sequence ID" value="NZ_CP127295.1"/>
</dbReference>
<feature type="domain" description="CsbD-like" evidence="3">
    <location>
        <begin position="5"/>
        <end position="55"/>
    </location>
</feature>
<dbReference type="KEGG" id="amog:QRX60_30455"/>
<dbReference type="Proteomes" id="UP001239397">
    <property type="component" value="Chromosome"/>
</dbReference>
<protein>
    <submittedName>
        <fullName evidence="4">CsbD family protein</fullName>
    </submittedName>
</protein>
<dbReference type="InterPro" id="IPR008462">
    <property type="entry name" value="CsbD"/>
</dbReference>
<gene>
    <name evidence="4" type="ORF">QRX60_30455</name>
</gene>
<accession>A0A9Y2JH52</accession>
<keyword evidence="5" id="KW-1185">Reference proteome</keyword>
<feature type="compositionally biased region" description="Basic and acidic residues" evidence="2">
    <location>
        <begin position="7"/>
        <end position="20"/>
    </location>
</feature>
<evidence type="ECO:0000256" key="1">
    <source>
        <dbReference type="ARBA" id="ARBA00009129"/>
    </source>
</evidence>
<feature type="compositionally biased region" description="Basic and acidic residues" evidence="2">
    <location>
        <begin position="29"/>
        <end position="43"/>
    </location>
</feature>
<proteinExistence type="inferred from homology"/>
<dbReference type="Pfam" id="PF05532">
    <property type="entry name" value="CsbD"/>
    <property type="match status" value="1"/>
</dbReference>
<dbReference type="AlphaFoldDB" id="A0A9Y2JH52"/>
<sequence length="69" mass="7140">MSLGDKIGTKADDLGGKAKEAAGNVTGDDELRAEGKADQAKAGLKDAVENVKDAVGDVTDKVRNVLKRD</sequence>
<dbReference type="InterPro" id="IPR036629">
    <property type="entry name" value="YjbJ_sf"/>
</dbReference>
<dbReference type="EMBL" id="CP127295">
    <property type="protein sequence ID" value="WIX98377.1"/>
    <property type="molecule type" value="Genomic_DNA"/>
</dbReference>
<reference evidence="4 5" key="1">
    <citation type="submission" date="2023-06" db="EMBL/GenBank/DDBJ databases">
        <authorList>
            <person name="Oyuntsetseg B."/>
            <person name="Kim S.B."/>
        </authorList>
    </citation>
    <scope>NUCLEOTIDE SEQUENCE [LARGE SCALE GENOMIC DNA]</scope>
    <source>
        <strain evidence="4 5">4-36</strain>
    </source>
</reference>
<organism evidence="4 5">
    <name type="scientific">Amycolatopsis mongoliensis</name>
    <dbReference type="NCBI Taxonomy" id="715475"/>
    <lineage>
        <taxon>Bacteria</taxon>
        <taxon>Bacillati</taxon>
        <taxon>Actinomycetota</taxon>
        <taxon>Actinomycetes</taxon>
        <taxon>Pseudonocardiales</taxon>
        <taxon>Pseudonocardiaceae</taxon>
        <taxon>Amycolatopsis</taxon>
    </lineage>
</organism>
<name>A0A9Y2JH52_9PSEU</name>
<evidence type="ECO:0000313" key="4">
    <source>
        <dbReference type="EMBL" id="WIX98377.1"/>
    </source>
</evidence>
<evidence type="ECO:0000259" key="3">
    <source>
        <dbReference type="Pfam" id="PF05532"/>
    </source>
</evidence>
<feature type="region of interest" description="Disordered" evidence="2">
    <location>
        <begin position="1"/>
        <end position="43"/>
    </location>
</feature>
<dbReference type="SUPFAM" id="SSF69047">
    <property type="entry name" value="Hypothetical protein YjbJ"/>
    <property type="match status" value="1"/>
</dbReference>
<evidence type="ECO:0000256" key="2">
    <source>
        <dbReference type="SAM" id="MobiDB-lite"/>
    </source>
</evidence>
<evidence type="ECO:0000313" key="5">
    <source>
        <dbReference type="Proteomes" id="UP001239397"/>
    </source>
</evidence>
<comment type="similarity">
    <text evidence="1">Belongs to the UPF0337 (CsbD) family.</text>
</comment>
<dbReference type="Gene3D" id="1.10.1470.10">
    <property type="entry name" value="YjbJ"/>
    <property type="match status" value="1"/>
</dbReference>